<keyword evidence="2" id="KW-0812">Transmembrane</keyword>
<organism evidence="3 4">
    <name type="scientific">Nakamurella alba</name>
    <dbReference type="NCBI Taxonomy" id="2665158"/>
    <lineage>
        <taxon>Bacteria</taxon>
        <taxon>Bacillati</taxon>
        <taxon>Actinomycetota</taxon>
        <taxon>Actinomycetes</taxon>
        <taxon>Nakamurellales</taxon>
        <taxon>Nakamurellaceae</taxon>
        <taxon>Nakamurella</taxon>
    </lineage>
</organism>
<name>A0A7K1FLF2_9ACTN</name>
<feature type="transmembrane region" description="Helical" evidence="2">
    <location>
        <begin position="109"/>
        <end position="127"/>
    </location>
</feature>
<dbReference type="AlphaFoldDB" id="A0A7K1FLF2"/>
<feature type="transmembrane region" description="Helical" evidence="2">
    <location>
        <begin position="133"/>
        <end position="153"/>
    </location>
</feature>
<evidence type="ECO:0000313" key="4">
    <source>
        <dbReference type="Proteomes" id="UP000460221"/>
    </source>
</evidence>
<comment type="caution">
    <text evidence="3">The sequence shown here is derived from an EMBL/GenBank/DDBJ whole genome shotgun (WGS) entry which is preliminary data.</text>
</comment>
<evidence type="ECO:0000256" key="1">
    <source>
        <dbReference type="SAM" id="MobiDB-lite"/>
    </source>
</evidence>
<protein>
    <submittedName>
        <fullName evidence="3">Uncharacterized protein</fullName>
    </submittedName>
</protein>
<feature type="compositionally biased region" description="Gly residues" evidence="1">
    <location>
        <begin position="50"/>
        <end position="75"/>
    </location>
</feature>
<evidence type="ECO:0000256" key="2">
    <source>
        <dbReference type="SAM" id="Phobius"/>
    </source>
</evidence>
<keyword evidence="2" id="KW-1133">Transmembrane helix</keyword>
<dbReference type="EMBL" id="WLYK01000005">
    <property type="protein sequence ID" value="MTD14977.1"/>
    <property type="molecule type" value="Genomic_DNA"/>
</dbReference>
<keyword evidence="2" id="KW-0472">Membrane</keyword>
<proteinExistence type="predicted"/>
<evidence type="ECO:0000313" key="3">
    <source>
        <dbReference type="EMBL" id="MTD14977.1"/>
    </source>
</evidence>
<reference evidence="3 4" key="1">
    <citation type="submission" date="2019-11" db="EMBL/GenBank/DDBJ databases">
        <authorList>
            <person name="Jiang L.-Q."/>
        </authorList>
    </citation>
    <scope>NUCLEOTIDE SEQUENCE [LARGE SCALE GENOMIC DNA]</scope>
    <source>
        <strain evidence="3 4">YIM 132087</strain>
    </source>
</reference>
<dbReference type="Proteomes" id="UP000460221">
    <property type="component" value="Unassembled WGS sequence"/>
</dbReference>
<accession>A0A7K1FLF2</accession>
<feature type="transmembrane region" description="Helical" evidence="2">
    <location>
        <begin position="173"/>
        <end position="193"/>
    </location>
</feature>
<feature type="compositionally biased region" description="Low complexity" evidence="1">
    <location>
        <begin position="16"/>
        <end position="49"/>
    </location>
</feature>
<keyword evidence="4" id="KW-1185">Reference proteome</keyword>
<gene>
    <name evidence="3" type="ORF">GIS00_13615</name>
</gene>
<dbReference type="RefSeq" id="WP_154768968.1">
    <property type="nucleotide sequence ID" value="NZ_WLYK01000005.1"/>
</dbReference>
<feature type="region of interest" description="Disordered" evidence="1">
    <location>
        <begin position="1"/>
        <end position="101"/>
    </location>
</feature>
<feature type="compositionally biased region" description="Low complexity" evidence="1">
    <location>
        <begin position="76"/>
        <end position="101"/>
    </location>
</feature>
<sequence>MSWSGPPGDSGADPRSGWGAPPGGAQSPSGTPSGAPAGPGSWGAPRSSPGTGGWGQGGTSAGFGSSGGSGWGGAPGSATPAAPPGWAAGSPAPAGSGDPGTATRPPLGLLWAAIAGPMIGAVLLVLSGWGWNVAGWALAVVGGLGMLVVFTSIDLRRRASPWYLARPGSVAGLRLAVAAAAIVVAGVHAYLLADFVARLDVWA</sequence>